<protein>
    <submittedName>
        <fullName evidence="2">Uncharacterized protein</fullName>
    </submittedName>
</protein>
<evidence type="ECO:0000313" key="2">
    <source>
        <dbReference type="EMBL" id="CAB4170935.1"/>
    </source>
</evidence>
<accession>A0A6J5PNZ8</accession>
<reference evidence="2" key="1">
    <citation type="submission" date="2020-05" db="EMBL/GenBank/DDBJ databases">
        <authorList>
            <person name="Chiriac C."/>
            <person name="Salcher M."/>
            <person name="Ghai R."/>
            <person name="Kavagutti S V."/>
        </authorList>
    </citation>
    <scope>NUCLEOTIDE SEQUENCE</scope>
</reference>
<proteinExistence type="predicted"/>
<dbReference type="EMBL" id="LR796625">
    <property type="protein sequence ID" value="CAB4155075.1"/>
    <property type="molecule type" value="Genomic_DNA"/>
</dbReference>
<name>A0A6J5PNZ8_9CAUD</name>
<dbReference type="EMBL" id="LR796859">
    <property type="protein sequence ID" value="CAB4170935.1"/>
    <property type="molecule type" value="Genomic_DNA"/>
</dbReference>
<evidence type="ECO:0000313" key="1">
    <source>
        <dbReference type="EMBL" id="CAB4155075.1"/>
    </source>
</evidence>
<dbReference type="EMBL" id="LR797270">
    <property type="protein sequence ID" value="CAB4198193.1"/>
    <property type="molecule type" value="Genomic_DNA"/>
</dbReference>
<evidence type="ECO:0000313" key="3">
    <source>
        <dbReference type="EMBL" id="CAB4198193.1"/>
    </source>
</evidence>
<organism evidence="2">
    <name type="scientific">uncultured Caudovirales phage</name>
    <dbReference type="NCBI Taxonomy" id="2100421"/>
    <lineage>
        <taxon>Viruses</taxon>
        <taxon>Duplodnaviria</taxon>
        <taxon>Heunggongvirae</taxon>
        <taxon>Uroviricota</taxon>
        <taxon>Caudoviricetes</taxon>
        <taxon>Peduoviridae</taxon>
        <taxon>Maltschvirus</taxon>
        <taxon>Maltschvirus maltsch</taxon>
    </lineage>
</organism>
<sequence length="174" mass="19839">MKPIFNLKNPRHMQILREELNRAKQILLEGYSADEIWQSMPDTDRNTVLYVAKATNPEELIKMSWDAIPADVQDLIDLSDYELARDNKDGRTNLRGITSLMSREDRAKKFVNKFLYKIKRNSVNDITVKQSYQLSSAMNDYLRSGTPSAASSSDDSGKAAFLDMLRKQTNSGLD</sequence>
<gene>
    <name evidence="3" type="ORF">UFOVP1307_55</name>
    <name evidence="1" type="ORF">UFOVP651_68</name>
    <name evidence="2" type="ORF">UFOVP902_147</name>
</gene>